<dbReference type="Proteomes" id="UP000239872">
    <property type="component" value="Unassembled WGS sequence"/>
</dbReference>
<sequence length="331" mass="37831">MTIDTNRRIDLLCNLGTWMMSNDDGWMEAQYRAVSANAWFTPEHISLAINNIVSQFLQRDKLTAWLANYQLPAEPKIVGIVMAGNIPLVGFHDFLCGFISGHYVHMKLSSKDDVLLTYILRLLGEWEPEVLEQVEIKERLNGCDAYIATGSNNTARYFEQYFAKYPNIIRKNRTSVAILDGSETDEELALLADDVYLYYGLGCRNVTQVCVPREFPFERLLKAFTRHNSYADLNKYKNNFDYHLAIYLLNRVPYMSNESILMVENDLPFSAVSVLHYKYYDDIAAMKEELKTNDAIQAIIGHDFIPFGDSQKPALSAYADNVDTMAFLCGL</sequence>
<keyword evidence="1" id="KW-0521">NADP</keyword>
<evidence type="ECO:0000256" key="1">
    <source>
        <dbReference type="ARBA" id="ARBA00022857"/>
    </source>
</evidence>
<comment type="caution">
    <text evidence="2">The sequence shown here is derived from an EMBL/GenBank/DDBJ whole genome shotgun (WGS) entry which is preliminary data.</text>
</comment>
<dbReference type="GO" id="GO:0003995">
    <property type="term" value="F:acyl-CoA dehydrogenase activity"/>
    <property type="evidence" value="ECO:0007669"/>
    <property type="project" value="InterPro"/>
</dbReference>
<dbReference type="GO" id="GO:0008218">
    <property type="term" value="P:bioluminescence"/>
    <property type="evidence" value="ECO:0007669"/>
    <property type="project" value="InterPro"/>
</dbReference>
<dbReference type="RefSeq" id="WP_105040230.1">
    <property type="nucleotide sequence ID" value="NZ_PPSL01000004.1"/>
</dbReference>
<dbReference type="OrthoDB" id="1522941at2"/>
<keyword evidence="3" id="KW-1185">Reference proteome</keyword>
<dbReference type="EMBL" id="PPSL01000004">
    <property type="protein sequence ID" value="PQJ10221.1"/>
    <property type="molecule type" value="Genomic_DNA"/>
</dbReference>
<dbReference type="AlphaFoldDB" id="A0A2S7SUD0"/>
<reference evidence="2 3" key="1">
    <citation type="submission" date="2018-01" db="EMBL/GenBank/DDBJ databases">
        <title>A novel member of the phylum Bacteroidetes isolated from glacier ice.</title>
        <authorList>
            <person name="Liu Q."/>
            <person name="Xin Y.-H."/>
        </authorList>
    </citation>
    <scope>NUCLEOTIDE SEQUENCE [LARGE SCALE GENOMIC DNA]</scope>
    <source>
        <strain evidence="2 3">RB1R16</strain>
    </source>
</reference>
<dbReference type="InterPro" id="IPR008670">
    <property type="entry name" value="CoA_reduct_LuxC"/>
</dbReference>
<accession>A0A2S7SUD0</accession>
<dbReference type="Pfam" id="PF05893">
    <property type="entry name" value="LuxC"/>
    <property type="match status" value="1"/>
</dbReference>
<dbReference type="InterPro" id="IPR016161">
    <property type="entry name" value="Ald_DH/histidinol_DH"/>
</dbReference>
<gene>
    <name evidence="2" type="ORF">CJD36_016155</name>
</gene>
<name>A0A2S7SUD0_9BACT</name>
<dbReference type="SUPFAM" id="SSF53720">
    <property type="entry name" value="ALDH-like"/>
    <property type="match status" value="1"/>
</dbReference>
<protein>
    <submittedName>
        <fullName evidence="2">Acyl-CoA reductase</fullName>
    </submittedName>
</protein>
<evidence type="ECO:0000313" key="3">
    <source>
        <dbReference type="Proteomes" id="UP000239872"/>
    </source>
</evidence>
<proteinExistence type="predicted"/>
<evidence type="ECO:0000313" key="2">
    <source>
        <dbReference type="EMBL" id="PQJ10221.1"/>
    </source>
</evidence>
<organism evidence="2 3">
    <name type="scientific">Flavipsychrobacter stenotrophus</name>
    <dbReference type="NCBI Taxonomy" id="2077091"/>
    <lineage>
        <taxon>Bacteria</taxon>
        <taxon>Pseudomonadati</taxon>
        <taxon>Bacteroidota</taxon>
        <taxon>Chitinophagia</taxon>
        <taxon>Chitinophagales</taxon>
        <taxon>Chitinophagaceae</taxon>
        <taxon>Flavipsychrobacter</taxon>
    </lineage>
</organism>